<keyword evidence="9 10" id="KW-0807">Transducer</keyword>
<evidence type="ECO:0000256" key="4">
    <source>
        <dbReference type="ARBA" id="ARBA00022692"/>
    </source>
</evidence>
<evidence type="ECO:0000313" key="11">
    <source>
        <dbReference type="Proteomes" id="UP000829291"/>
    </source>
</evidence>
<reference evidence="12" key="1">
    <citation type="submission" date="2025-08" db="UniProtKB">
        <authorList>
            <consortium name="RefSeq"/>
        </authorList>
    </citation>
    <scope>IDENTIFICATION</scope>
    <source>
        <tissue evidence="12">Thorax and Abdomen</tissue>
    </source>
</reference>
<dbReference type="Proteomes" id="UP000829291">
    <property type="component" value="Chromosome 7"/>
</dbReference>
<feature type="transmembrane region" description="Helical" evidence="10">
    <location>
        <begin position="67"/>
        <end position="84"/>
    </location>
</feature>
<comment type="caution">
    <text evidence="10">Lacks conserved residue(s) required for the propagation of feature annotation.</text>
</comment>
<dbReference type="PANTHER" id="PTHR21137">
    <property type="entry name" value="ODORANT RECEPTOR"/>
    <property type="match status" value="1"/>
</dbReference>
<accession>A0ABM3GPC8</accession>
<evidence type="ECO:0000256" key="5">
    <source>
        <dbReference type="ARBA" id="ARBA00022725"/>
    </source>
</evidence>
<keyword evidence="6 10" id="KW-1133">Transmembrane helix</keyword>
<feature type="transmembrane region" description="Helical" evidence="10">
    <location>
        <begin position="283"/>
        <end position="304"/>
    </location>
</feature>
<evidence type="ECO:0000256" key="2">
    <source>
        <dbReference type="ARBA" id="ARBA00022475"/>
    </source>
</evidence>
<evidence type="ECO:0000256" key="6">
    <source>
        <dbReference type="ARBA" id="ARBA00022989"/>
    </source>
</evidence>
<keyword evidence="7 10" id="KW-0472">Membrane</keyword>
<comment type="subcellular location">
    <subcellularLocation>
        <location evidence="1 10">Cell membrane</location>
        <topology evidence="1 10">Multi-pass membrane protein</topology>
    </subcellularLocation>
</comment>
<protein>
    <recommendedName>
        <fullName evidence="10">Odorant receptor</fullName>
    </recommendedName>
</protein>
<evidence type="ECO:0000256" key="10">
    <source>
        <dbReference type="RuleBase" id="RU351113"/>
    </source>
</evidence>
<evidence type="ECO:0000256" key="9">
    <source>
        <dbReference type="ARBA" id="ARBA00023224"/>
    </source>
</evidence>
<dbReference type="RefSeq" id="XP_046602121.1">
    <property type="nucleotide sequence ID" value="XM_046746165.1"/>
</dbReference>
<feature type="transmembrane region" description="Helical" evidence="10">
    <location>
        <begin position="32"/>
        <end position="51"/>
    </location>
</feature>
<feature type="transmembrane region" description="Helical" evidence="10">
    <location>
        <begin position="130"/>
        <end position="152"/>
    </location>
</feature>
<comment type="similarity">
    <text evidence="10">Belongs to the insect chemoreceptor superfamily. Heteromeric odorant receptor channel (TC 1.A.69) family.</text>
</comment>
<feature type="transmembrane region" description="Helical" evidence="10">
    <location>
        <begin position="189"/>
        <end position="211"/>
    </location>
</feature>
<dbReference type="Pfam" id="PF02949">
    <property type="entry name" value="7tm_6"/>
    <property type="match status" value="1"/>
</dbReference>
<evidence type="ECO:0000313" key="12">
    <source>
        <dbReference type="RefSeq" id="XP_046602121.1"/>
    </source>
</evidence>
<sequence length="406" mass="47688">MNEFLRRTIKLYVWTGSWPINGAPRLIENLRYAAGLLIIISIAIMNGFQYFDLYMHWGNWKHFAEKAYLFFAYTCVIGETFVFYSRREEIMSLSEEITNYENEIFLEKNDSEKVELLRDGQRKSKFINTFLWLFMFMIIVYMVTWPMIYMIIVGDYDSRILPIPVQYPFSLNSTENYAAVYLSDAMTEFLVTTHSLAFDSLFVAYIFFALARLKILRHSIEQLPLTAQRKLMILVKNREDFIVTPVTRKTLEMIFQDELKKCIQEHQRIITFCKTVDSLLSPVLFGVFITYSMIICLLLFHLLMTGMSTDLLQPGQILMFSLLTLFRYYWCGDELTNEGLKIGESVLGINWYDFGKSNAKTIISMVLRSQKPIYLTVGKFYMVTLETYLSLLSSAYSYFALMKQFM</sequence>
<dbReference type="PANTHER" id="PTHR21137:SF3">
    <property type="entry name" value="ODORANT RECEPTOR 30A-RELATED"/>
    <property type="match status" value="1"/>
</dbReference>
<keyword evidence="5 10" id="KW-0552">Olfaction</keyword>
<proteinExistence type="inferred from homology"/>
<dbReference type="GeneID" id="124295607"/>
<keyword evidence="2" id="KW-1003">Cell membrane</keyword>
<name>A0ABM3GPC8_NEOLC</name>
<feature type="transmembrane region" description="Helical" evidence="10">
    <location>
        <begin position="380"/>
        <end position="401"/>
    </location>
</feature>
<evidence type="ECO:0000256" key="1">
    <source>
        <dbReference type="ARBA" id="ARBA00004651"/>
    </source>
</evidence>
<keyword evidence="4 10" id="KW-0812">Transmembrane</keyword>
<dbReference type="InterPro" id="IPR004117">
    <property type="entry name" value="7tm6_olfct_rcpt"/>
</dbReference>
<evidence type="ECO:0000256" key="7">
    <source>
        <dbReference type="ARBA" id="ARBA00023136"/>
    </source>
</evidence>
<evidence type="ECO:0000256" key="8">
    <source>
        <dbReference type="ARBA" id="ARBA00023170"/>
    </source>
</evidence>
<keyword evidence="8 10" id="KW-0675">Receptor</keyword>
<evidence type="ECO:0000256" key="3">
    <source>
        <dbReference type="ARBA" id="ARBA00022606"/>
    </source>
</evidence>
<keyword evidence="11" id="KW-1185">Reference proteome</keyword>
<gene>
    <name evidence="12" type="primary">LOC124295607</name>
</gene>
<keyword evidence="3 10" id="KW-0716">Sensory transduction</keyword>
<organism evidence="11 12">
    <name type="scientific">Neodiprion lecontei</name>
    <name type="common">Redheaded pine sawfly</name>
    <dbReference type="NCBI Taxonomy" id="441921"/>
    <lineage>
        <taxon>Eukaryota</taxon>
        <taxon>Metazoa</taxon>
        <taxon>Ecdysozoa</taxon>
        <taxon>Arthropoda</taxon>
        <taxon>Hexapoda</taxon>
        <taxon>Insecta</taxon>
        <taxon>Pterygota</taxon>
        <taxon>Neoptera</taxon>
        <taxon>Endopterygota</taxon>
        <taxon>Hymenoptera</taxon>
        <taxon>Tenthredinoidea</taxon>
        <taxon>Diprionidae</taxon>
        <taxon>Diprioninae</taxon>
        <taxon>Neodiprion</taxon>
    </lineage>
</organism>